<dbReference type="Pfam" id="PF00230">
    <property type="entry name" value="MIP"/>
    <property type="match status" value="1"/>
</dbReference>
<keyword evidence="5 8" id="KW-1133">Transmembrane helix</keyword>
<keyword evidence="6 8" id="KW-0472">Membrane</keyword>
<organism evidence="9 10">
    <name type="scientific">Gnomoniopsis smithogilvyi</name>
    <dbReference type="NCBI Taxonomy" id="1191159"/>
    <lineage>
        <taxon>Eukaryota</taxon>
        <taxon>Fungi</taxon>
        <taxon>Dikarya</taxon>
        <taxon>Ascomycota</taxon>
        <taxon>Pezizomycotina</taxon>
        <taxon>Sordariomycetes</taxon>
        <taxon>Sordariomycetidae</taxon>
        <taxon>Diaporthales</taxon>
        <taxon>Gnomoniaceae</taxon>
        <taxon>Gnomoniopsis</taxon>
    </lineage>
</organism>
<evidence type="ECO:0000256" key="1">
    <source>
        <dbReference type="ARBA" id="ARBA00004141"/>
    </source>
</evidence>
<keyword evidence="4 7" id="KW-0812">Transmembrane</keyword>
<dbReference type="GO" id="GO:0015250">
    <property type="term" value="F:water channel activity"/>
    <property type="evidence" value="ECO:0007669"/>
    <property type="project" value="TreeGrafter"/>
</dbReference>
<dbReference type="OrthoDB" id="3222at2759"/>
<name>A0A9W9D2H5_9PEZI</name>
<dbReference type="PANTHER" id="PTHR43829:SF9">
    <property type="entry name" value="AQUAPORIN-9"/>
    <property type="match status" value="1"/>
</dbReference>
<proteinExistence type="inferred from homology"/>
<evidence type="ECO:0000256" key="8">
    <source>
        <dbReference type="SAM" id="Phobius"/>
    </source>
</evidence>
<dbReference type="GO" id="GO:0005886">
    <property type="term" value="C:plasma membrane"/>
    <property type="evidence" value="ECO:0007669"/>
    <property type="project" value="TreeGrafter"/>
</dbReference>
<dbReference type="GO" id="GO:0015254">
    <property type="term" value="F:glycerol channel activity"/>
    <property type="evidence" value="ECO:0007669"/>
    <property type="project" value="TreeGrafter"/>
</dbReference>
<reference evidence="9" key="1">
    <citation type="submission" date="2022-10" db="EMBL/GenBank/DDBJ databases">
        <title>Tapping the CABI collections for fungal endophytes: first genome assemblies for Collariella, Neodidymelliopsis, Ascochyta clinopodiicola, Didymella pomorum, Didymosphaeria variabile, Neocosmospora piperis and Neocucurbitaria cava.</title>
        <authorList>
            <person name="Hill R."/>
        </authorList>
    </citation>
    <scope>NUCLEOTIDE SEQUENCE</scope>
    <source>
        <strain evidence="9">IMI 355082</strain>
    </source>
</reference>
<evidence type="ECO:0000256" key="3">
    <source>
        <dbReference type="ARBA" id="ARBA00022448"/>
    </source>
</evidence>
<evidence type="ECO:0000256" key="7">
    <source>
        <dbReference type="RuleBase" id="RU000477"/>
    </source>
</evidence>
<accession>A0A9W9D2H5</accession>
<feature type="transmembrane region" description="Helical" evidence="8">
    <location>
        <begin position="91"/>
        <end position="110"/>
    </location>
</feature>
<dbReference type="Gene3D" id="1.20.1080.10">
    <property type="entry name" value="Glycerol uptake facilitator protein"/>
    <property type="match status" value="1"/>
</dbReference>
<feature type="transmembrane region" description="Helical" evidence="8">
    <location>
        <begin position="151"/>
        <end position="169"/>
    </location>
</feature>
<gene>
    <name evidence="9" type="ORF">N0V93_001750</name>
</gene>
<dbReference type="InterPro" id="IPR000425">
    <property type="entry name" value="MIP"/>
</dbReference>
<protein>
    <submittedName>
        <fullName evidence="9">Uncharacterized protein</fullName>
    </submittedName>
</protein>
<feature type="transmembrane region" description="Helical" evidence="8">
    <location>
        <begin position="228"/>
        <end position="248"/>
    </location>
</feature>
<feature type="transmembrane region" description="Helical" evidence="8">
    <location>
        <begin position="40"/>
        <end position="59"/>
    </location>
</feature>
<evidence type="ECO:0000256" key="5">
    <source>
        <dbReference type="ARBA" id="ARBA00022989"/>
    </source>
</evidence>
<dbReference type="PRINTS" id="PR00783">
    <property type="entry name" value="MINTRINSICP"/>
</dbReference>
<keyword evidence="3 7" id="KW-0813">Transport</keyword>
<dbReference type="PANTHER" id="PTHR43829">
    <property type="entry name" value="AQUAPORIN OR AQUAGLYCEROPORIN RELATED"/>
    <property type="match status" value="1"/>
</dbReference>
<dbReference type="SUPFAM" id="SSF81338">
    <property type="entry name" value="Aquaporin-like"/>
    <property type="match status" value="1"/>
</dbReference>
<dbReference type="Proteomes" id="UP001140453">
    <property type="component" value="Unassembled WGS sequence"/>
</dbReference>
<evidence type="ECO:0000313" key="9">
    <source>
        <dbReference type="EMBL" id="KAJ4397519.1"/>
    </source>
</evidence>
<comment type="caution">
    <text evidence="9">The sequence shown here is derived from an EMBL/GenBank/DDBJ whole genome shotgun (WGS) entry which is preliminary data.</text>
</comment>
<keyword evidence="10" id="KW-1185">Reference proteome</keyword>
<feature type="transmembrane region" description="Helical" evidence="8">
    <location>
        <begin position="181"/>
        <end position="202"/>
    </location>
</feature>
<dbReference type="InterPro" id="IPR023271">
    <property type="entry name" value="Aquaporin-like"/>
</dbReference>
<evidence type="ECO:0000256" key="6">
    <source>
        <dbReference type="ARBA" id="ARBA00023136"/>
    </source>
</evidence>
<evidence type="ECO:0000256" key="2">
    <source>
        <dbReference type="ARBA" id="ARBA00006175"/>
    </source>
</evidence>
<evidence type="ECO:0000256" key="4">
    <source>
        <dbReference type="ARBA" id="ARBA00022692"/>
    </source>
</evidence>
<comment type="similarity">
    <text evidence="2 7">Belongs to the MIP/aquaporin (TC 1.A.8) family.</text>
</comment>
<evidence type="ECO:0000313" key="10">
    <source>
        <dbReference type="Proteomes" id="UP001140453"/>
    </source>
</evidence>
<dbReference type="EMBL" id="JAPEVB010000001">
    <property type="protein sequence ID" value="KAJ4397519.1"/>
    <property type="molecule type" value="Genomic_DNA"/>
</dbReference>
<comment type="subcellular location">
    <subcellularLocation>
        <location evidence="1">Membrane</location>
        <topology evidence="1">Multi-pass membrane protein</topology>
    </subcellularLocation>
</comment>
<sequence length="291" mass="31734">MAIFRRTLKPYTAEFLGTTLLVLIGDGVVAQCLLSDYTYGTWLSINLAWASAVVLTLYISHPSPACNPAITFALALLRPSKLQWRQLPGKLLAQFLGGFTGAALVYAEYYSAIARWDPEYTVPGGSILSPQGHHSAGIFATYPSADFKSNWEAVLTETLGASVLMFGVLSINEGRREGREFALFALLLAVGAACGWQTGYAVNPARDFGPRVFSSLVYGREVFSAKGWYFLVPLFAPVLGCLLGTVGYDAFLYEGRESVVTDGLDRLESRGFRSIRLEDDDSVEAPGAWRD</sequence>
<dbReference type="InterPro" id="IPR050363">
    <property type="entry name" value="MIP/Aquaporin"/>
</dbReference>
<dbReference type="AlphaFoldDB" id="A0A9W9D2H5"/>